<keyword evidence="1" id="KW-0732">Signal</keyword>
<reference evidence="2 3" key="1">
    <citation type="submission" date="2019-03" db="EMBL/GenBank/DDBJ databases">
        <title>Genomic Encyclopedia of Type Strains, Phase IV (KMG-IV): sequencing the most valuable type-strain genomes for metagenomic binning, comparative biology and taxonomic classification.</title>
        <authorList>
            <person name="Goeker M."/>
        </authorList>
    </citation>
    <scope>NUCLEOTIDE SEQUENCE [LARGE SCALE GENOMIC DNA]</scope>
    <source>
        <strain evidence="2 3">DSM 25082</strain>
    </source>
</reference>
<dbReference type="Proteomes" id="UP000295357">
    <property type="component" value="Unassembled WGS sequence"/>
</dbReference>
<dbReference type="RefSeq" id="WP_133604194.1">
    <property type="nucleotide sequence ID" value="NZ_SNXE01000006.1"/>
</dbReference>
<feature type="signal peptide" evidence="1">
    <location>
        <begin position="1"/>
        <end position="21"/>
    </location>
</feature>
<evidence type="ECO:0000256" key="1">
    <source>
        <dbReference type="SAM" id="SignalP"/>
    </source>
</evidence>
<dbReference type="AlphaFoldDB" id="A0A4R6MZ12"/>
<comment type="caution">
    <text evidence="2">The sequence shown here is derived from an EMBL/GenBank/DDBJ whole genome shotgun (WGS) entry which is preliminary data.</text>
</comment>
<dbReference type="EMBL" id="SNXE01000006">
    <property type="protein sequence ID" value="TDP07913.1"/>
    <property type="molecule type" value="Genomic_DNA"/>
</dbReference>
<evidence type="ECO:0000313" key="2">
    <source>
        <dbReference type="EMBL" id="TDP07913.1"/>
    </source>
</evidence>
<gene>
    <name evidence="2" type="ORF">DFR39_106177</name>
</gene>
<protein>
    <recommendedName>
        <fullName evidence="4">Polyisoprenoid-binding protein YceI</fullName>
    </recommendedName>
</protein>
<feature type="chain" id="PRO_5020828008" description="Polyisoprenoid-binding protein YceI" evidence="1">
    <location>
        <begin position="22"/>
        <end position="248"/>
    </location>
</feature>
<sequence>MIARRHCLLALGAALTGCASAPVPPARPAGSELEASPPWPPEFVKQPPSGAGRLLRLQPERSRLRVYVFRAGSLARLGHNHVIAVPRFEGWLWWPERIEGPAALAAVRGALRLRWEDIELDAPAERAAAGAAFASPLDEAAVAATRANLLGPRGVDAQRHPALRLELLALRGEPPRLAARVRWQRGPQQHESDVALRLSGEADAPRLAGSLVLRHSELGLQPFALPGGLLAVQDEVLLEFELQAGPGA</sequence>
<keyword evidence="3" id="KW-1185">Reference proteome</keyword>
<evidence type="ECO:0008006" key="4">
    <source>
        <dbReference type="Google" id="ProtNLM"/>
    </source>
</evidence>
<name>A0A4R6MZ12_9BURK</name>
<organism evidence="2 3">
    <name type="scientific">Roseateles asaccharophilus</name>
    <dbReference type="NCBI Taxonomy" id="582607"/>
    <lineage>
        <taxon>Bacteria</taxon>
        <taxon>Pseudomonadati</taxon>
        <taxon>Pseudomonadota</taxon>
        <taxon>Betaproteobacteria</taxon>
        <taxon>Burkholderiales</taxon>
        <taxon>Sphaerotilaceae</taxon>
        <taxon>Roseateles</taxon>
    </lineage>
</organism>
<accession>A0A4R6MZ12</accession>
<evidence type="ECO:0000313" key="3">
    <source>
        <dbReference type="Proteomes" id="UP000295357"/>
    </source>
</evidence>
<dbReference type="PROSITE" id="PS51257">
    <property type="entry name" value="PROKAR_LIPOPROTEIN"/>
    <property type="match status" value="1"/>
</dbReference>
<dbReference type="OrthoDB" id="273832at2"/>
<proteinExistence type="predicted"/>